<keyword evidence="6 10" id="KW-0378">Hydrolase</keyword>
<comment type="similarity">
    <text evidence="1 10">Belongs to the tannase family.</text>
</comment>
<evidence type="ECO:0000256" key="3">
    <source>
        <dbReference type="ARBA" id="ARBA00022651"/>
    </source>
</evidence>
<dbReference type="PANTHER" id="PTHR33938">
    <property type="entry name" value="FERULOYL ESTERASE B-RELATED"/>
    <property type="match status" value="1"/>
</dbReference>
<gene>
    <name evidence="12" type="ORF">H072_1554</name>
</gene>
<evidence type="ECO:0000256" key="6">
    <source>
        <dbReference type="ARBA" id="ARBA00022801"/>
    </source>
</evidence>
<dbReference type="eggNOG" id="ENOG502QPXZ">
    <property type="taxonomic scope" value="Eukaryota"/>
</dbReference>
<evidence type="ECO:0000256" key="8">
    <source>
        <dbReference type="ARBA" id="ARBA00023157"/>
    </source>
</evidence>
<evidence type="ECO:0000256" key="5">
    <source>
        <dbReference type="ARBA" id="ARBA00022729"/>
    </source>
</evidence>
<dbReference type="Proteomes" id="UP000015100">
    <property type="component" value="Unassembled WGS sequence"/>
</dbReference>
<dbReference type="EMBL" id="AQGS01000046">
    <property type="protein sequence ID" value="EPS44459.1"/>
    <property type="molecule type" value="Genomic_DNA"/>
</dbReference>
<dbReference type="Gene3D" id="3.40.50.1820">
    <property type="entry name" value="alpha/beta hydrolase"/>
    <property type="match status" value="1"/>
</dbReference>
<keyword evidence="11" id="KW-0812">Transmembrane</keyword>
<dbReference type="InterPro" id="IPR029058">
    <property type="entry name" value="AB_hydrolase_fold"/>
</dbReference>
<dbReference type="OrthoDB" id="3039123at2759"/>
<reference evidence="12 13" key="1">
    <citation type="journal article" date="2013" name="PLoS Genet.">
        <title>Genomic mechanisms accounting for the adaptation to parasitism in nematode-trapping fungi.</title>
        <authorList>
            <person name="Meerupati T."/>
            <person name="Andersson K.M."/>
            <person name="Friman E."/>
            <person name="Kumar D."/>
            <person name="Tunlid A."/>
            <person name="Ahren D."/>
        </authorList>
    </citation>
    <scope>NUCLEOTIDE SEQUENCE [LARGE SCALE GENOMIC DNA]</scope>
    <source>
        <strain evidence="12 13">CBS 200.50</strain>
    </source>
</reference>
<feature type="transmembrane region" description="Helical" evidence="11">
    <location>
        <begin position="306"/>
        <end position="325"/>
    </location>
</feature>
<evidence type="ECO:0000313" key="12">
    <source>
        <dbReference type="EMBL" id="EPS44459.1"/>
    </source>
</evidence>
<keyword evidence="3" id="KW-0624">Polysaccharide degradation</keyword>
<accession>S8ANN1</accession>
<keyword evidence="11" id="KW-1133">Transmembrane helix</keyword>
<keyword evidence="7" id="KW-0106">Calcium</keyword>
<sequence>MEPNDEFYDTLNSYLSSRDGVHSTSALPAPIAKVESYTCSNPANSLDATERVFKQSFFYPIIVWGGREGCIRIRSSALGKCVASSSPLFASREAEDVAVKGMLRKAVKDATIAGIKSSRLGAAGKRIKAMFKGSSNSSSTIPDHIHNRALSRLDKSVVPQWTLKIVQHPTNGVSLPYQVTYPQLLVADDRPNLIYREKEFWDGKGKAVEVVISDREVEPEGAVIRSAIQTASANSVKRTPSPIRAAQQVRAYSQSPPSPKTITLFGTEYSKKKVYTIGGLILLADLAVFDYYYFFSGRKKLLCLRIVPAVLLVHASGILAAGPAFRNRCNDLINTFTADDVTVLLSEYVPAGTNIANPDVCTTSIITRADLCRIRLDVKTSDTSNTVTEAWMPANWKNKQKRYLMTGNGAWGGCIPFYDMAYTSGLGFAAIGHNTGHWGGAATEFTNEEIFKDWVYRSIIAATDATKLAVNFFYQEELNKSYFYGCSTGGRQALRMAEEFPDKYDGIIAAAPATVWPNLAVSEALLALLVGPEGSPTFLTNDQWLAVEAETYTQCDKIDGVLDQVLEDPAKCRFRPEAMLCRPGQDWASNRCLTATQVETVRKVFSPWSGNNGRYIYPRVSPGHLVRQGYLFVYGALVGGGPQDFLRYVVYNDPTYTLADNFTLDTADIMLDGDWFGLSTTADLSGLQSSGHKLMVYHGLADPMVPPEASYEYYEDVARGMALPSDDLDGFFRFFPISGLAHCSFGNGAGFVQGPSQFQYNITASGTVNDNNGALMKMVKWVENNEPPETIRGWKLDATGSPIGSKDHCKWPLRTTYKGHGDPLNRNSWECL</sequence>
<dbReference type="GO" id="GO:0045493">
    <property type="term" value="P:xylan catabolic process"/>
    <property type="evidence" value="ECO:0007669"/>
    <property type="project" value="UniProtKB-KW"/>
</dbReference>
<keyword evidence="3" id="KW-0858">Xylan degradation</keyword>
<evidence type="ECO:0000256" key="9">
    <source>
        <dbReference type="ARBA" id="ARBA00034075"/>
    </source>
</evidence>
<evidence type="ECO:0000256" key="11">
    <source>
        <dbReference type="SAM" id="Phobius"/>
    </source>
</evidence>
<keyword evidence="8" id="KW-1015">Disulfide bond</keyword>
<reference evidence="13" key="2">
    <citation type="submission" date="2013-04" db="EMBL/GenBank/DDBJ databases">
        <title>Genomic mechanisms accounting for the adaptation to parasitism in nematode-trapping fungi.</title>
        <authorList>
            <person name="Ahren D.G."/>
        </authorList>
    </citation>
    <scope>NUCLEOTIDE SEQUENCE [LARGE SCALE GENOMIC DNA]</scope>
    <source>
        <strain evidence="13">CBS 200.50</strain>
    </source>
</reference>
<dbReference type="EC" id="3.1.1.-" evidence="10"/>
<evidence type="ECO:0000256" key="7">
    <source>
        <dbReference type="ARBA" id="ARBA00022837"/>
    </source>
</evidence>
<comment type="catalytic activity">
    <reaction evidence="9">
        <text>feruloyl-polysaccharide + H2O = ferulate + polysaccharide.</text>
        <dbReference type="EC" id="3.1.1.73"/>
    </reaction>
</comment>
<keyword evidence="13" id="KW-1185">Reference proteome</keyword>
<name>S8ANN1_DACHA</name>
<organism evidence="12 13">
    <name type="scientific">Dactylellina haptotyla (strain CBS 200.50)</name>
    <name type="common">Nematode-trapping fungus</name>
    <name type="synonym">Monacrosporium haptotylum</name>
    <dbReference type="NCBI Taxonomy" id="1284197"/>
    <lineage>
        <taxon>Eukaryota</taxon>
        <taxon>Fungi</taxon>
        <taxon>Dikarya</taxon>
        <taxon>Ascomycota</taxon>
        <taxon>Pezizomycotina</taxon>
        <taxon>Orbiliomycetes</taxon>
        <taxon>Orbiliales</taxon>
        <taxon>Orbiliaceae</taxon>
        <taxon>Dactylellina</taxon>
    </lineage>
</organism>
<dbReference type="Pfam" id="PF07519">
    <property type="entry name" value="Tannase"/>
    <property type="match status" value="2"/>
</dbReference>
<dbReference type="PANTHER" id="PTHR33938:SF15">
    <property type="entry name" value="FERULOYL ESTERASE B-RELATED"/>
    <property type="match status" value="1"/>
</dbReference>
<dbReference type="HOGENOM" id="CLU_340989_0_0_1"/>
<keyword evidence="2" id="KW-0719">Serine esterase</keyword>
<dbReference type="STRING" id="1284197.S8ANN1"/>
<keyword evidence="11" id="KW-0472">Membrane</keyword>
<protein>
    <recommendedName>
        <fullName evidence="10">Carboxylic ester hydrolase</fullName>
        <ecNumber evidence="10">3.1.1.-</ecNumber>
    </recommendedName>
</protein>
<keyword evidence="5" id="KW-0732">Signal</keyword>
<dbReference type="InterPro" id="IPR011118">
    <property type="entry name" value="Tannase/feruloyl_esterase"/>
</dbReference>
<feature type="transmembrane region" description="Helical" evidence="11">
    <location>
        <begin position="274"/>
        <end position="294"/>
    </location>
</feature>
<dbReference type="AlphaFoldDB" id="S8ANN1"/>
<evidence type="ECO:0000313" key="13">
    <source>
        <dbReference type="Proteomes" id="UP000015100"/>
    </source>
</evidence>
<evidence type="ECO:0000256" key="10">
    <source>
        <dbReference type="RuleBase" id="RU361238"/>
    </source>
</evidence>
<keyword evidence="3" id="KW-0119">Carbohydrate metabolism</keyword>
<comment type="caution">
    <text evidence="12">The sequence shown here is derived from an EMBL/GenBank/DDBJ whole genome shotgun (WGS) entry which is preliminary data.</text>
</comment>
<evidence type="ECO:0000256" key="1">
    <source>
        <dbReference type="ARBA" id="ARBA00006249"/>
    </source>
</evidence>
<proteinExistence type="inferred from homology"/>
<dbReference type="SUPFAM" id="SSF53474">
    <property type="entry name" value="alpha/beta-Hydrolases"/>
    <property type="match status" value="1"/>
</dbReference>
<keyword evidence="4" id="KW-0479">Metal-binding</keyword>
<dbReference type="GO" id="GO:0030600">
    <property type="term" value="F:feruloyl esterase activity"/>
    <property type="evidence" value="ECO:0007669"/>
    <property type="project" value="UniProtKB-EC"/>
</dbReference>
<evidence type="ECO:0000256" key="4">
    <source>
        <dbReference type="ARBA" id="ARBA00022723"/>
    </source>
</evidence>
<evidence type="ECO:0000256" key="2">
    <source>
        <dbReference type="ARBA" id="ARBA00022487"/>
    </source>
</evidence>
<dbReference type="GO" id="GO:0046872">
    <property type="term" value="F:metal ion binding"/>
    <property type="evidence" value="ECO:0007669"/>
    <property type="project" value="UniProtKB-KW"/>
</dbReference>